<sequence>MGQEAGSTRMSIAPASGKLAVLLPGLGAVATTLIGGVEAVKRGLAKPIGSLTQMGTIRLGKRTEHRSPLIRELVPLASLEDLCFGGWDVFPDSAFDSAAHAKVIEPALLEQVRAPLEAIRPMAAVFSPEYVKRLHGTHVKQAPTKRALGEALREDIRRFLKENGCSRAVMVWCASTEIYIERSAVHASLAAFEKGLDENDPAIAPSMIYAWAALKEGVPFANGAPNLTVDVPAIVELARKQRLPIAGKDFKTGQTLMKTVIAPMLKARMLGLVGWFSTNILGNRDGEVLDDPGSFKTKEVSKLSVLEHILQPHLYPDLYGHFDHKVSIHYYRPRGDNKEGWDNIDIAGWLGYPMQIKVNFLCRDSILAAPVALDLALFMDLAARAGLSGIQEWLSFYFKSPMVAEGLYPEHDLFIQLQKLKNTLRHLAGEELITHLGLDYYEH</sequence>
<dbReference type="EMBL" id="AP025592">
    <property type="protein sequence ID" value="BDG07819.1"/>
    <property type="molecule type" value="Genomic_DNA"/>
</dbReference>
<dbReference type="PANTHER" id="PTHR11510">
    <property type="entry name" value="MYO-INOSITOL-1 PHOSPHATE SYNTHASE"/>
    <property type="match status" value="1"/>
</dbReference>
<keyword evidence="4" id="KW-1185">Reference proteome</keyword>
<evidence type="ECO:0000259" key="2">
    <source>
        <dbReference type="Pfam" id="PF01658"/>
    </source>
</evidence>
<reference evidence="4" key="1">
    <citation type="journal article" date="2022" name="Int. J. Syst. Evol. Microbiol.">
        <title>Anaeromyxobacter oryzae sp. nov., Anaeromyxobacter diazotrophicus sp. nov. and Anaeromyxobacter paludicola sp. nov., isolated from paddy soils.</title>
        <authorList>
            <person name="Itoh H."/>
            <person name="Xu Z."/>
            <person name="Mise K."/>
            <person name="Masuda Y."/>
            <person name="Ushijima N."/>
            <person name="Hayakawa C."/>
            <person name="Shiratori Y."/>
            <person name="Senoo K."/>
        </authorList>
    </citation>
    <scope>NUCLEOTIDE SEQUENCE [LARGE SCALE GENOMIC DNA]</scope>
    <source>
        <strain evidence="4">Red630</strain>
    </source>
</reference>
<dbReference type="RefSeq" id="WP_248344750.1">
    <property type="nucleotide sequence ID" value="NZ_AP025592.1"/>
</dbReference>
<dbReference type="Gene3D" id="3.30.360.10">
    <property type="entry name" value="Dihydrodipicolinate Reductase, domain 2"/>
    <property type="match status" value="1"/>
</dbReference>
<evidence type="ECO:0000256" key="1">
    <source>
        <dbReference type="ARBA" id="ARBA00010813"/>
    </source>
</evidence>
<name>A0ABM7X7N8_9BACT</name>
<protein>
    <submittedName>
        <fullName evidence="3">Myo-inositol-1-phosphate synthase</fullName>
    </submittedName>
</protein>
<proteinExistence type="inferred from homology"/>
<evidence type="ECO:0000313" key="3">
    <source>
        <dbReference type="EMBL" id="BDG07819.1"/>
    </source>
</evidence>
<accession>A0ABM7X7N8</accession>
<dbReference type="Pfam" id="PF01658">
    <property type="entry name" value="Inos-1-P_synth"/>
    <property type="match status" value="1"/>
</dbReference>
<dbReference type="Pfam" id="PF07994">
    <property type="entry name" value="NAD_binding_5"/>
    <property type="match status" value="1"/>
</dbReference>
<dbReference type="InterPro" id="IPR002587">
    <property type="entry name" value="Myo-inos-1-P_Synthase"/>
</dbReference>
<dbReference type="InterPro" id="IPR036291">
    <property type="entry name" value="NAD(P)-bd_dom_sf"/>
</dbReference>
<comment type="similarity">
    <text evidence="1">Belongs to the myo-inositol 1-phosphate synthase family.</text>
</comment>
<organism evidence="3 4">
    <name type="scientific">Anaeromyxobacter paludicola</name>
    <dbReference type="NCBI Taxonomy" id="2918171"/>
    <lineage>
        <taxon>Bacteria</taxon>
        <taxon>Pseudomonadati</taxon>
        <taxon>Myxococcota</taxon>
        <taxon>Myxococcia</taxon>
        <taxon>Myxococcales</taxon>
        <taxon>Cystobacterineae</taxon>
        <taxon>Anaeromyxobacteraceae</taxon>
        <taxon>Anaeromyxobacter</taxon>
    </lineage>
</organism>
<dbReference type="Gene3D" id="3.40.50.720">
    <property type="entry name" value="NAD(P)-binding Rossmann-like Domain"/>
    <property type="match status" value="1"/>
</dbReference>
<dbReference type="PIRSF" id="PIRSF015578">
    <property type="entry name" value="Myoinos-ppht_syn"/>
    <property type="match status" value="1"/>
</dbReference>
<dbReference type="SUPFAM" id="SSF51735">
    <property type="entry name" value="NAD(P)-binding Rossmann-fold domains"/>
    <property type="match status" value="1"/>
</dbReference>
<feature type="domain" description="Myo-inositol-1-phosphate synthase GAPDH-like" evidence="2">
    <location>
        <begin position="253"/>
        <end position="365"/>
    </location>
</feature>
<dbReference type="InterPro" id="IPR013021">
    <property type="entry name" value="Myo-inos-1-P_Synthase_GAPDH"/>
</dbReference>
<dbReference type="SUPFAM" id="SSF55347">
    <property type="entry name" value="Glyceraldehyde-3-phosphate dehydrogenase-like, C-terminal domain"/>
    <property type="match status" value="1"/>
</dbReference>
<gene>
    <name evidence="3" type="ORF">AMPC_09320</name>
</gene>
<evidence type="ECO:0000313" key="4">
    <source>
        <dbReference type="Proteomes" id="UP001162734"/>
    </source>
</evidence>
<dbReference type="Proteomes" id="UP001162734">
    <property type="component" value="Chromosome"/>
</dbReference>